<dbReference type="InterPro" id="IPR001128">
    <property type="entry name" value="Cyt_P450"/>
</dbReference>
<evidence type="ECO:0000256" key="1">
    <source>
        <dbReference type="ARBA" id="ARBA00010617"/>
    </source>
</evidence>
<dbReference type="GO" id="GO:0016705">
    <property type="term" value="F:oxidoreductase activity, acting on paired donors, with incorporation or reduction of molecular oxygen"/>
    <property type="evidence" value="ECO:0007669"/>
    <property type="project" value="InterPro"/>
</dbReference>
<reference evidence="8" key="1">
    <citation type="journal article" date="2021" name="Nat. Commun.">
        <title>Genomic analyses provide insights into spinach domestication and the genetic basis of agronomic traits.</title>
        <authorList>
            <person name="Cai X."/>
            <person name="Sun X."/>
            <person name="Xu C."/>
            <person name="Sun H."/>
            <person name="Wang X."/>
            <person name="Ge C."/>
            <person name="Zhang Z."/>
            <person name="Wang Q."/>
            <person name="Fei Z."/>
            <person name="Jiao C."/>
            <person name="Wang Q."/>
        </authorList>
    </citation>
    <scope>NUCLEOTIDE SEQUENCE [LARGE SCALE GENOMIC DNA]</scope>
    <source>
        <strain evidence="8">cv. Varoflay</strain>
    </source>
</reference>
<evidence type="ECO:0000256" key="2">
    <source>
        <dbReference type="ARBA" id="ARBA00022617"/>
    </source>
</evidence>
<keyword evidence="4" id="KW-0560">Oxidoreductase</keyword>
<dbReference type="GO" id="GO:0005506">
    <property type="term" value="F:iron ion binding"/>
    <property type="evidence" value="ECO:0007669"/>
    <property type="project" value="InterPro"/>
</dbReference>
<keyword evidence="5" id="KW-0408">Iron</keyword>
<proteinExistence type="inferred from homology"/>
<sequence>MEFSWLLSFITLIISLTITLKLLKKQTPTNLPPGPPKLPLIGNLHQLASKTTLPHRRLAELATVYGPIMHLQLGEVPTVVISSPEMAKAVMKTHDVGLCSRPKMLMPQVVFYNCSDIALTPYGEYWRQVRKIATLELFTSHRVQVFRPVREEEVMGVIKSLVTDAKAGLVVNLSNIIFALNFNIILRLTMNKKGKDGKEFRQLIADVAELISGFSMGDLYPSVKFISSITGMKGKLERIVKRFDTLMDPIIKEHMSKKRLGNNKVQDEEEDLVDVLLKFHKGNLHDHTSTEFSLTTDNIKAIVFVSSFFFTIYSLHHHIIIHASICFVLVTTFTVRPNFKMRVDR</sequence>
<dbReference type="SUPFAM" id="SSF48264">
    <property type="entry name" value="Cytochrome P450"/>
    <property type="match status" value="1"/>
</dbReference>
<comment type="similarity">
    <text evidence="1">Belongs to the cytochrome P450 family.</text>
</comment>
<organism evidence="8 9">
    <name type="scientific">Spinacia oleracea</name>
    <name type="common">Spinach</name>
    <dbReference type="NCBI Taxonomy" id="3562"/>
    <lineage>
        <taxon>Eukaryota</taxon>
        <taxon>Viridiplantae</taxon>
        <taxon>Streptophyta</taxon>
        <taxon>Embryophyta</taxon>
        <taxon>Tracheophyta</taxon>
        <taxon>Spermatophyta</taxon>
        <taxon>Magnoliopsida</taxon>
        <taxon>eudicotyledons</taxon>
        <taxon>Gunneridae</taxon>
        <taxon>Pentapetalae</taxon>
        <taxon>Caryophyllales</taxon>
        <taxon>Chenopodiaceae</taxon>
        <taxon>Chenopodioideae</taxon>
        <taxon>Anserineae</taxon>
        <taxon>Spinacia</taxon>
    </lineage>
</organism>
<dbReference type="Pfam" id="PF00067">
    <property type="entry name" value="p450"/>
    <property type="match status" value="1"/>
</dbReference>
<feature type="signal peptide" evidence="7">
    <location>
        <begin position="1"/>
        <end position="15"/>
    </location>
</feature>
<keyword evidence="6" id="KW-1133">Transmembrane helix</keyword>
<evidence type="ECO:0000313" key="9">
    <source>
        <dbReference type="RefSeq" id="XP_021861418.2"/>
    </source>
</evidence>
<keyword evidence="6" id="KW-0472">Membrane</keyword>
<evidence type="ECO:0000256" key="6">
    <source>
        <dbReference type="SAM" id="Phobius"/>
    </source>
</evidence>
<dbReference type="GO" id="GO:0020037">
    <property type="term" value="F:heme binding"/>
    <property type="evidence" value="ECO:0007669"/>
    <property type="project" value="InterPro"/>
</dbReference>
<dbReference type="RefSeq" id="XP_021861418.2">
    <property type="nucleotide sequence ID" value="XM_022005726.2"/>
</dbReference>
<dbReference type="Gene3D" id="1.10.630.10">
    <property type="entry name" value="Cytochrome P450"/>
    <property type="match status" value="1"/>
</dbReference>
<dbReference type="GO" id="GO:0004497">
    <property type="term" value="F:monooxygenase activity"/>
    <property type="evidence" value="ECO:0007669"/>
    <property type="project" value="UniProtKB-KW"/>
</dbReference>
<dbReference type="InterPro" id="IPR036396">
    <property type="entry name" value="Cyt_P450_sf"/>
</dbReference>
<feature type="chain" id="PRO_5045742562" evidence="7">
    <location>
        <begin position="16"/>
        <end position="345"/>
    </location>
</feature>
<feature type="transmembrane region" description="Helical" evidence="6">
    <location>
        <begin position="315"/>
        <end position="335"/>
    </location>
</feature>
<gene>
    <name evidence="9" type="primary">LOC110800420</name>
</gene>
<keyword evidence="3" id="KW-0479">Metal-binding</keyword>
<dbReference type="GeneID" id="110800420"/>
<evidence type="ECO:0000256" key="5">
    <source>
        <dbReference type="ARBA" id="ARBA00023004"/>
    </source>
</evidence>
<dbReference type="PANTHER" id="PTHR47955:SF8">
    <property type="entry name" value="CYTOCHROME P450 71D11-LIKE"/>
    <property type="match status" value="1"/>
</dbReference>
<evidence type="ECO:0000256" key="4">
    <source>
        <dbReference type="ARBA" id="ARBA00023002"/>
    </source>
</evidence>
<reference evidence="9" key="2">
    <citation type="submission" date="2025-08" db="UniProtKB">
        <authorList>
            <consortium name="RefSeq"/>
        </authorList>
    </citation>
    <scope>IDENTIFICATION</scope>
    <source>
        <tissue evidence="9">Leaf</tissue>
    </source>
</reference>
<dbReference type="Proteomes" id="UP000813463">
    <property type="component" value="Chromosome 3"/>
</dbReference>
<keyword evidence="8" id="KW-1185">Reference proteome</keyword>
<keyword evidence="6" id="KW-0812">Transmembrane</keyword>
<keyword evidence="2" id="KW-0349">Heme</keyword>
<dbReference type="KEGG" id="soe:110800420"/>
<protein>
    <submittedName>
        <fullName evidence="9">Cytochrome P450 71AP13</fullName>
    </submittedName>
</protein>
<keyword evidence="7" id="KW-0732">Signal</keyword>
<accession>A0A9R0J4U8</accession>
<dbReference type="AlphaFoldDB" id="A0A9R0J4U8"/>
<evidence type="ECO:0000313" key="8">
    <source>
        <dbReference type="Proteomes" id="UP000813463"/>
    </source>
</evidence>
<evidence type="ECO:0000256" key="7">
    <source>
        <dbReference type="SAM" id="SignalP"/>
    </source>
</evidence>
<name>A0A9R0J4U8_SPIOL</name>
<evidence type="ECO:0000256" key="3">
    <source>
        <dbReference type="ARBA" id="ARBA00022723"/>
    </source>
</evidence>
<dbReference type="PANTHER" id="PTHR47955">
    <property type="entry name" value="CYTOCHROME P450 FAMILY 71 PROTEIN"/>
    <property type="match status" value="1"/>
</dbReference>